<proteinExistence type="predicted"/>
<organism evidence="1 2">
    <name type="scientific">Roseibium denhamense</name>
    <dbReference type="NCBI Taxonomy" id="76305"/>
    <lineage>
        <taxon>Bacteria</taxon>
        <taxon>Pseudomonadati</taxon>
        <taxon>Pseudomonadota</taxon>
        <taxon>Alphaproteobacteria</taxon>
        <taxon>Hyphomicrobiales</taxon>
        <taxon>Stappiaceae</taxon>
        <taxon>Roseibium</taxon>
    </lineage>
</organism>
<dbReference type="Gene3D" id="3.40.50.2300">
    <property type="match status" value="1"/>
</dbReference>
<gene>
    <name evidence="1" type="ORF">SAMN06265374_1558</name>
</gene>
<comment type="caution">
    <text evidence="1">The sequence shown here is derived from an EMBL/GenBank/DDBJ whole genome shotgun (WGS) entry which is preliminary data.</text>
</comment>
<protein>
    <recommendedName>
        <fullName evidence="3">Response regulator</fullName>
    </recommendedName>
</protein>
<evidence type="ECO:0008006" key="3">
    <source>
        <dbReference type="Google" id="ProtNLM"/>
    </source>
</evidence>
<dbReference type="Proteomes" id="UP001157914">
    <property type="component" value="Unassembled WGS sequence"/>
</dbReference>
<dbReference type="EMBL" id="FXTT01000002">
    <property type="protein sequence ID" value="SMP15265.1"/>
    <property type="molecule type" value="Genomic_DNA"/>
</dbReference>
<accession>A0ABY1NQ99</accession>
<dbReference type="InterPro" id="IPR011006">
    <property type="entry name" value="CheY-like_superfamily"/>
</dbReference>
<evidence type="ECO:0000313" key="1">
    <source>
        <dbReference type="EMBL" id="SMP15265.1"/>
    </source>
</evidence>
<evidence type="ECO:0000313" key="2">
    <source>
        <dbReference type="Proteomes" id="UP001157914"/>
    </source>
</evidence>
<sequence length="393" mass="43811">MDVETSLSWRGPYWYAGRRPIRNNFADLPEDLDVSLTQFFARGGQMPSAVPAAVVVDIAAVPDPERKPFFDWLSPQIQALSCEVPVYILTDGQDHVPQVSNVTAILERQVPDDVLLMLICIHQRALIRSDEARIRRQVFGSNPAAEPAPHHSGTSSLLVIGLSGRFLEWQAASDHKVEVIGAFDGNMATEFMSQRAFDAVVIDTNFEESIDYMQQIRRDARFAGIPVLAVCEGEYDAQVLFRNGASDVLLGSNLKETLSKRLEAAIRFGKRRRLADRVLAQSHNWLRQQFKEGGLSVQKYTSYLETCSDMLASRGLDLWEMRLIPENFGVTPPVGDALHELQSTLLSIADATSRDEDLVCLVHELGPVAVLKNEAGPENLRRRIHSIIAHTVL</sequence>
<dbReference type="SUPFAM" id="SSF52172">
    <property type="entry name" value="CheY-like"/>
    <property type="match status" value="1"/>
</dbReference>
<name>A0ABY1NQ99_9HYPH</name>
<dbReference type="RefSeq" id="WP_208997282.1">
    <property type="nucleotide sequence ID" value="NZ_BAAAEA010000003.1"/>
</dbReference>
<keyword evidence="2" id="KW-1185">Reference proteome</keyword>
<reference evidence="1 2" key="1">
    <citation type="submission" date="2017-05" db="EMBL/GenBank/DDBJ databases">
        <authorList>
            <person name="Varghese N."/>
            <person name="Submissions S."/>
        </authorList>
    </citation>
    <scope>NUCLEOTIDE SEQUENCE [LARGE SCALE GENOMIC DNA]</scope>
    <source>
        <strain evidence="1 2">DSM 15949</strain>
    </source>
</reference>